<dbReference type="GO" id="GO:0008757">
    <property type="term" value="F:S-adenosylmethionine-dependent methyltransferase activity"/>
    <property type="evidence" value="ECO:0007669"/>
    <property type="project" value="TreeGrafter"/>
</dbReference>
<gene>
    <name evidence="5" type="ORF">LRAMOSA03459</name>
</gene>
<reference evidence="5" key="1">
    <citation type="journal article" date="2014" name="Genome Announc.">
        <title>De novo whole-genome sequence and genome annotation of Lichtheimia ramosa.</title>
        <authorList>
            <person name="Linde J."/>
            <person name="Schwartze V."/>
            <person name="Binder U."/>
            <person name="Lass-Florl C."/>
            <person name="Voigt K."/>
            <person name="Horn F."/>
        </authorList>
    </citation>
    <scope>NUCLEOTIDE SEQUENCE</scope>
    <source>
        <strain evidence="5">JMRC FSU:6197</strain>
    </source>
</reference>
<name>A0A077WUA8_9FUNG</name>
<sequence length="238" mass="26537">MSTGSYHSKKSTFKYTADFSSPFPKHIKQCMDELRQYTIDNVAWSIMMVSETQAKLLNQFVGLVNAKNVLEIGVFTGYSALAQAAALPSDGKLIALDVDKDTMAIARRFLDKAQLLDKVELRLGPAAESIENIIQENPKQKFDFIFVDADKSSYITYYNLIMDNNLLSDHGAMICDNVLRQGKVICAAGYEEGTFPESDLGHEDIKAVHAFNEHVSKDTRVQAVILPFSDGMTIIRKV</sequence>
<dbReference type="PANTHER" id="PTHR10509:SF14">
    <property type="entry name" value="CAFFEOYL-COA O-METHYLTRANSFERASE 3-RELATED"/>
    <property type="match status" value="1"/>
</dbReference>
<dbReference type="InterPro" id="IPR029063">
    <property type="entry name" value="SAM-dependent_MTases_sf"/>
</dbReference>
<dbReference type="PROSITE" id="PS51682">
    <property type="entry name" value="SAM_OMT_I"/>
    <property type="match status" value="1"/>
</dbReference>
<evidence type="ECO:0000256" key="2">
    <source>
        <dbReference type="ARBA" id="ARBA00022679"/>
    </source>
</evidence>
<keyword evidence="3" id="KW-0949">S-adenosyl-L-methionine</keyword>
<dbReference type="GO" id="GO:0032259">
    <property type="term" value="P:methylation"/>
    <property type="evidence" value="ECO:0007669"/>
    <property type="project" value="UniProtKB-KW"/>
</dbReference>
<evidence type="ECO:0000313" key="5">
    <source>
        <dbReference type="EMBL" id="CDS11196.1"/>
    </source>
</evidence>
<dbReference type="Pfam" id="PF01596">
    <property type="entry name" value="Methyltransf_3"/>
    <property type="match status" value="1"/>
</dbReference>
<keyword evidence="1" id="KW-0489">Methyltransferase</keyword>
<dbReference type="SUPFAM" id="SSF53335">
    <property type="entry name" value="S-adenosyl-L-methionine-dependent methyltransferases"/>
    <property type="match status" value="1"/>
</dbReference>
<dbReference type="CDD" id="cd02440">
    <property type="entry name" value="AdoMet_MTases"/>
    <property type="match status" value="1"/>
</dbReference>
<evidence type="ECO:0000256" key="3">
    <source>
        <dbReference type="ARBA" id="ARBA00022691"/>
    </source>
</evidence>
<evidence type="ECO:0000256" key="4">
    <source>
        <dbReference type="ARBA" id="ARBA00023453"/>
    </source>
</evidence>
<dbReference type="Gene3D" id="3.40.50.150">
    <property type="entry name" value="Vaccinia Virus protein VP39"/>
    <property type="match status" value="1"/>
</dbReference>
<comment type="similarity">
    <text evidence="4">Belongs to the class I-like SAM-binding methyltransferase superfamily. Cation-dependent O-methyltransferase family.</text>
</comment>
<dbReference type="PANTHER" id="PTHR10509">
    <property type="entry name" value="O-METHYLTRANSFERASE-RELATED"/>
    <property type="match status" value="1"/>
</dbReference>
<evidence type="ECO:0008006" key="6">
    <source>
        <dbReference type="Google" id="ProtNLM"/>
    </source>
</evidence>
<dbReference type="AlphaFoldDB" id="A0A077WUA8"/>
<organism evidence="5">
    <name type="scientific">Lichtheimia ramosa</name>
    <dbReference type="NCBI Taxonomy" id="688394"/>
    <lineage>
        <taxon>Eukaryota</taxon>
        <taxon>Fungi</taxon>
        <taxon>Fungi incertae sedis</taxon>
        <taxon>Mucoromycota</taxon>
        <taxon>Mucoromycotina</taxon>
        <taxon>Mucoromycetes</taxon>
        <taxon>Mucorales</taxon>
        <taxon>Lichtheimiaceae</taxon>
        <taxon>Lichtheimia</taxon>
    </lineage>
</organism>
<evidence type="ECO:0000256" key="1">
    <source>
        <dbReference type="ARBA" id="ARBA00022603"/>
    </source>
</evidence>
<dbReference type="GO" id="GO:0008171">
    <property type="term" value="F:O-methyltransferase activity"/>
    <property type="evidence" value="ECO:0007669"/>
    <property type="project" value="InterPro"/>
</dbReference>
<dbReference type="InterPro" id="IPR050362">
    <property type="entry name" value="Cation-dep_OMT"/>
</dbReference>
<protein>
    <recommendedName>
        <fullName evidence="6">Caffeoyl-CoA O-methyltransferase</fullName>
    </recommendedName>
</protein>
<accession>A0A077WUA8</accession>
<dbReference type="EMBL" id="LK023346">
    <property type="protein sequence ID" value="CDS11196.1"/>
    <property type="molecule type" value="Genomic_DNA"/>
</dbReference>
<dbReference type="OrthoDB" id="10251242at2759"/>
<dbReference type="InterPro" id="IPR002935">
    <property type="entry name" value="SAM_O-MeTrfase"/>
</dbReference>
<proteinExistence type="inferred from homology"/>
<keyword evidence="2" id="KW-0808">Transferase</keyword>